<dbReference type="Proteomes" id="UP000747399">
    <property type="component" value="Unassembled WGS sequence"/>
</dbReference>
<evidence type="ECO:0000256" key="1">
    <source>
        <dbReference type="SAM" id="MobiDB-lite"/>
    </source>
</evidence>
<name>A0A8J4BEE6_9CHLO</name>
<gene>
    <name evidence="2" type="ORF">Vafri_12339</name>
</gene>
<feature type="non-terminal residue" evidence="2">
    <location>
        <position position="121"/>
    </location>
</feature>
<dbReference type="AlphaFoldDB" id="A0A8J4BEE6"/>
<proteinExistence type="predicted"/>
<reference evidence="2" key="1">
    <citation type="journal article" date="2021" name="Proc. Natl. Acad. Sci. U.S.A.">
        <title>Three genomes in the algal genus Volvox reveal the fate of a haploid sex-determining region after a transition to homothallism.</title>
        <authorList>
            <person name="Yamamoto K."/>
            <person name="Hamaji T."/>
            <person name="Kawai-Toyooka H."/>
            <person name="Matsuzaki R."/>
            <person name="Takahashi F."/>
            <person name="Nishimura Y."/>
            <person name="Kawachi M."/>
            <person name="Noguchi H."/>
            <person name="Minakuchi Y."/>
            <person name="Umen J.G."/>
            <person name="Toyoda A."/>
            <person name="Nozaki H."/>
        </authorList>
    </citation>
    <scope>NUCLEOTIDE SEQUENCE</scope>
    <source>
        <strain evidence="2">NIES-3780</strain>
    </source>
</reference>
<accession>A0A8J4BEE6</accession>
<protein>
    <submittedName>
        <fullName evidence="2">Uncharacterized protein</fullName>
    </submittedName>
</protein>
<evidence type="ECO:0000313" key="3">
    <source>
        <dbReference type="Proteomes" id="UP000747399"/>
    </source>
</evidence>
<dbReference type="EMBL" id="BNCO01000026">
    <property type="protein sequence ID" value="GIL57126.1"/>
    <property type="molecule type" value="Genomic_DNA"/>
</dbReference>
<feature type="region of interest" description="Disordered" evidence="1">
    <location>
        <begin position="1"/>
        <end position="23"/>
    </location>
</feature>
<evidence type="ECO:0000313" key="2">
    <source>
        <dbReference type="EMBL" id="GIL57126.1"/>
    </source>
</evidence>
<organism evidence="2 3">
    <name type="scientific">Volvox africanus</name>
    <dbReference type="NCBI Taxonomy" id="51714"/>
    <lineage>
        <taxon>Eukaryota</taxon>
        <taxon>Viridiplantae</taxon>
        <taxon>Chlorophyta</taxon>
        <taxon>core chlorophytes</taxon>
        <taxon>Chlorophyceae</taxon>
        <taxon>CS clade</taxon>
        <taxon>Chlamydomonadales</taxon>
        <taxon>Volvocaceae</taxon>
        <taxon>Volvox</taxon>
    </lineage>
</organism>
<sequence>SGSSSGSSGSSSGSSGSSGSSSGKRICGLLPVLLRAVVADTASLHNQVLALAKADGESPQLPDAAVAAYRDAVERLRDAYRRQVALPYHERDDAAFRRADIPLAEMASNRGGVMEEEDPYE</sequence>
<comment type="caution">
    <text evidence="2">The sequence shown here is derived from an EMBL/GenBank/DDBJ whole genome shotgun (WGS) entry which is preliminary data.</text>
</comment>
<keyword evidence="3" id="KW-1185">Reference proteome</keyword>